<dbReference type="InterPro" id="IPR027417">
    <property type="entry name" value="P-loop_NTPase"/>
</dbReference>
<dbReference type="GO" id="GO:0005524">
    <property type="term" value="F:ATP binding"/>
    <property type="evidence" value="ECO:0007669"/>
    <property type="project" value="UniProtKB-KW"/>
</dbReference>
<reference evidence="3 4" key="1">
    <citation type="journal article" date="2019" name="Int. J. Syst. Evol. Microbiol.">
        <title>The Global Catalogue of Microorganisms (GCM) 10K type strain sequencing project: providing services to taxonomists for standard genome sequencing and annotation.</title>
        <authorList>
            <consortium name="The Broad Institute Genomics Platform"/>
            <consortium name="The Broad Institute Genome Sequencing Center for Infectious Disease"/>
            <person name="Wu L."/>
            <person name="Ma J."/>
        </authorList>
    </citation>
    <scope>NUCLEOTIDE SEQUENCE [LARGE SCALE GENOMIC DNA]</scope>
    <source>
        <strain evidence="3 4">XZGYJ-43</strain>
    </source>
</reference>
<evidence type="ECO:0000256" key="1">
    <source>
        <dbReference type="ARBA" id="ARBA00022741"/>
    </source>
</evidence>
<dbReference type="Proteomes" id="UP001596447">
    <property type="component" value="Unassembled WGS sequence"/>
</dbReference>
<evidence type="ECO:0000313" key="4">
    <source>
        <dbReference type="Proteomes" id="UP001596447"/>
    </source>
</evidence>
<name>A0ABD5Z1N7_9EURY</name>
<organism evidence="3 4">
    <name type="scientific">Halospeciosus flavus</name>
    <dbReference type="NCBI Taxonomy" id="3032283"/>
    <lineage>
        <taxon>Archaea</taxon>
        <taxon>Methanobacteriati</taxon>
        <taxon>Methanobacteriota</taxon>
        <taxon>Stenosarchaea group</taxon>
        <taxon>Halobacteria</taxon>
        <taxon>Halobacteriales</taxon>
        <taxon>Halobacteriaceae</taxon>
        <taxon>Halospeciosus</taxon>
    </lineage>
</organism>
<gene>
    <name evidence="3" type="ORF">ACFQJ9_06735</name>
</gene>
<dbReference type="Pfam" id="PF23442">
    <property type="entry name" value="DUF7125"/>
    <property type="match status" value="1"/>
</dbReference>
<dbReference type="InterPro" id="IPR055549">
    <property type="entry name" value="DUF7125"/>
</dbReference>
<dbReference type="PANTHER" id="PTHR43637">
    <property type="entry name" value="UPF0273 PROTEIN TM_0370"/>
    <property type="match status" value="1"/>
</dbReference>
<keyword evidence="1" id="KW-0547">Nucleotide-binding</keyword>
<comment type="caution">
    <text evidence="3">The sequence shown here is derived from an EMBL/GenBank/DDBJ whole genome shotgun (WGS) entry which is preliminary data.</text>
</comment>
<keyword evidence="2" id="KW-0067">ATP-binding</keyword>
<dbReference type="AlphaFoldDB" id="A0ABD5Z1N7"/>
<keyword evidence="4" id="KW-1185">Reference proteome</keyword>
<dbReference type="RefSeq" id="WP_328518035.1">
    <property type="nucleotide sequence ID" value="NZ_CP122312.1"/>
</dbReference>
<evidence type="ECO:0000313" key="3">
    <source>
        <dbReference type="EMBL" id="MFC7199112.1"/>
    </source>
</evidence>
<sequence length="208" mass="22874">MVERLPTGIDVLDRQLNGGLPAGSVVAFEAAPASQGELLLYELSIPRQTLYLSTDRNESAVADSFERATVPVGEPDIQFVPGDAPLDTARRAFRNIGTEETLVVDPIDTLERTDRARYETFLNELSNHMQNTNSIAILHCLKGDGATEVRDTTEHMADVVLDLRTHLSAGEIENRLAIPKLRGGRALSEAIKLNLEDRVRIDTSRDIA</sequence>
<proteinExistence type="predicted"/>
<dbReference type="SUPFAM" id="SSF52540">
    <property type="entry name" value="P-loop containing nucleoside triphosphate hydrolases"/>
    <property type="match status" value="1"/>
</dbReference>
<evidence type="ECO:0000256" key="2">
    <source>
        <dbReference type="ARBA" id="ARBA00022840"/>
    </source>
</evidence>
<dbReference type="EMBL" id="JBHTAR010000011">
    <property type="protein sequence ID" value="MFC7199112.1"/>
    <property type="molecule type" value="Genomic_DNA"/>
</dbReference>
<dbReference type="Gene3D" id="3.40.50.300">
    <property type="entry name" value="P-loop containing nucleotide triphosphate hydrolases"/>
    <property type="match status" value="1"/>
</dbReference>
<accession>A0ABD5Z1N7</accession>
<protein>
    <submittedName>
        <fullName evidence="3">RAD55 family ATPase</fullName>
    </submittedName>
</protein>